<comment type="caution">
    <text evidence="3">The sequence shown here is derived from an EMBL/GenBank/DDBJ whole genome shotgun (WGS) entry which is preliminary data.</text>
</comment>
<dbReference type="RefSeq" id="WP_132827557.1">
    <property type="nucleotide sequence ID" value="NZ_SMFP01000002.1"/>
</dbReference>
<accession>A0A4R5EYX4</accession>
<evidence type="ECO:0000313" key="4">
    <source>
        <dbReference type="Proteomes" id="UP000294662"/>
    </source>
</evidence>
<feature type="signal peptide" evidence="1">
    <location>
        <begin position="1"/>
        <end position="24"/>
    </location>
</feature>
<dbReference type="InterPro" id="IPR023614">
    <property type="entry name" value="Porin_dom_sf"/>
</dbReference>
<proteinExistence type="predicted"/>
<protein>
    <submittedName>
        <fullName evidence="3">Porin</fullName>
    </submittedName>
</protein>
<evidence type="ECO:0000259" key="2">
    <source>
        <dbReference type="Pfam" id="PF13609"/>
    </source>
</evidence>
<evidence type="ECO:0000313" key="3">
    <source>
        <dbReference type="EMBL" id="TDE40299.1"/>
    </source>
</evidence>
<dbReference type="AlphaFoldDB" id="A0A4R5EYX4"/>
<dbReference type="GO" id="GO:0016020">
    <property type="term" value="C:membrane"/>
    <property type="evidence" value="ECO:0007669"/>
    <property type="project" value="InterPro"/>
</dbReference>
<gene>
    <name evidence="3" type="ORF">E1B25_04935</name>
</gene>
<feature type="domain" description="Porin" evidence="2">
    <location>
        <begin position="14"/>
        <end position="349"/>
    </location>
</feature>
<evidence type="ECO:0000256" key="1">
    <source>
        <dbReference type="SAM" id="SignalP"/>
    </source>
</evidence>
<keyword evidence="1" id="KW-0732">Signal</keyword>
<dbReference type="OrthoDB" id="974738at2"/>
<dbReference type="Gene3D" id="2.40.160.10">
    <property type="entry name" value="Porin"/>
    <property type="match status" value="1"/>
</dbReference>
<dbReference type="Proteomes" id="UP000294662">
    <property type="component" value="Unassembled WGS sequence"/>
</dbReference>
<sequence>MSKLLLKTLSLTAATAALVSPALAGPTYENANGGSFTFYGHLDPSFLSVDDGVNTTSDLADNSSSNSRIGFYLRQPIGQSKFQFQFETALGLRGSADISQTNDLNAMDWDRTDIRKIDFSIAGSYGKFSFGQGSMASDGVAFTDLSGTGLPTTASVEDLASSFELTTTAGALSGISIGDAFPTFDGARLGRVRYDSMSLNGFTLSTSYGTNILTEGNDDEAYDVTVRYQNQFGDYNFDSALGVIWTDKATGADTRDISTSFSVMHSSGLNGAISYGDRDTGGNYGYIKLGYTANLFAIGSTAVSVDYYTGDDLVSVGSESESFGIGLVQNIDSANVETYLGYREYSYEDTSATTYNDLSALIFGARWSF</sequence>
<dbReference type="InterPro" id="IPR033900">
    <property type="entry name" value="Gram_neg_porin_domain"/>
</dbReference>
<reference evidence="3 4" key="1">
    <citation type="submission" date="2019-03" db="EMBL/GenBank/DDBJ databases">
        <authorList>
            <person name="Zhang S."/>
        </authorList>
    </citation>
    <scope>NUCLEOTIDE SEQUENCE [LARGE SCALE GENOMIC DNA]</scope>
    <source>
        <strain evidence="3 4">S4J41</strain>
    </source>
</reference>
<keyword evidence="4" id="KW-1185">Reference proteome</keyword>
<dbReference type="GO" id="GO:0015288">
    <property type="term" value="F:porin activity"/>
    <property type="evidence" value="ECO:0007669"/>
    <property type="project" value="InterPro"/>
</dbReference>
<organism evidence="3 4">
    <name type="scientific">Antarcticimicrobium sediminis</name>
    <dbReference type="NCBI Taxonomy" id="2546227"/>
    <lineage>
        <taxon>Bacteria</taxon>
        <taxon>Pseudomonadati</taxon>
        <taxon>Pseudomonadota</taxon>
        <taxon>Alphaproteobacteria</taxon>
        <taxon>Rhodobacterales</taxon>
        <taxon>Paracoccaceae</taxon>
        <taxon>Antarcticimicrobium</taxon>
    </lineage>
</organism>
<feature type="chain" id="PRO_5020412579" evidence="1">
    <location>
        <begin position="25"/>
        <end position="369"/>
    </location>
</feature>
<dbReference type="SUPFAM" id="SSF56935">
    <property type="entry name" value="Porins"/>
    <property type="match status" value="1"/>
</dbReference>
<name>A0A4R5EYX4_9RHOB</name>
<dbReference type="EMBL" id="SMFP01000002">
    <property type="protein sequence ID" value="TDE40299.1"/>
    <property type="molecule type" value="Genomic_DNA"/>
</dbReference>
<dbReference type="Pfam" id="PF13609">
    <property type="entry name" value="Porin_4"/>
    <property type="match status" value="1"/>
</dbReference>